<organism evidence="2 3">
    <name type="scientific">Paramecium octaurelia</name>
    <dbReference type="NCBI Taxonomy" id="43137"/>
    <lineage>
        <taxon>Eukaryota</taxon>
        <taxon>Sar</taxon>
        <taxon>Alveolata</taxon>
        <taxon>Ciliophora</taxon>
        <taxon>Intramacronucleata</taxon>
        <taxon>Oligohymenophorea</taxon>
        <taxon>Peniculida</taxon>
        <taxon>Parameciidae</taxon>
        <taxon>Paramecium</taxon>
    </lineage>
</organism>
<dbReference type="Proteomes" id="UP000683925">
    <property type="component" value="Unassembled WGS sequence"/>
</dbReference>
<evidence type="ECO:0000313" key="3">
    <source>
        <dbReference type="Proteomes" id="UP000683925"/>
    </source>
</evidence>
<keyword evidence="3" id="KW-1185">Reference proteome</keyword>
<reference evidence="2" key="1">
    <citation type="submission" date="2021-01" db="EMBL/GenBank/DDBJ databases">
        <authorList>
            <consortium name="Genoscope - CEA"/>
            <person name="William W."/>
        </authorList>
    </citation>
    <scope>NUCLEOTIDE SEQUENCE</scope>
</reference>
<feature type="coiled-coil region" evidence="1">
    <location>
        <begin position="231"/>
        <end position="272"/>
    </location>
</feature>
<protein>
    <submittedName>
        <fullName evidence="2">Uncharacterized protein</fullName>
    </submittedName>
</protein>
<dbReference type="OrthoDB" id="301893at2759"/>
<dbReference type="OMA" id="NFGNDHI"/>
<dbReference type="EMBL" id="CAJJDP010000066">
    <property type="protein sequence ID" value="CAD8176383.1"/>
    <property type="molecule type" value="Genomic_DNA"/>
</dbReference>
<comment type="caution">
    <text evidence="2">The sequence shown here is derived from an EMBL/GenBank/DDBJ whole genome shotgun (WGS) entry which is preliminary data.</text>
</comment>
<accession>A0A8S1VIM0</accession>
<keyword evidence="1" id="KW-0175">Coiled coil</keyword>
<name>A0A8S1VIM0_PAROT</name>
<evidence type="ECO:0000256" key="1">
    <source>
        <dbReference type="SAM" id="Coils"/>
    </source>
</evidence>
<gene>
    <name evidence="2" type="ORF">POCTA_138.1.T0670061</name>
</gene>
<evidence type="ECO:0000313" key="2">
    <source>
        <dbReference type="EMBL" id="CAD8176383.1"/>
    </source>
</evidence>
<proteinExistence type="predicted"/>
<sequence>MKSDKEILNILRRYKEAKVELKKYLSWIEQIKLEMVLSAQSEKQSNYYRMQIQGIDNKLKHGNYPTSESLTDEVQTKCNQMTFQSQQQDLNQENVREFINKYEKMLVQKEQQQHVNQNSGQTLLINRDSKQHFGTSTIEDMFKLSQSQQESQQLNQFSYDTSNFGNDHIGGRRQGENFFNNLQNYSKDYEQEQSLQSSKCFKDYMITQEKVDTNHNQNKQQQKKSFEQFYQEHVEEEINNIQMEIEEMQRFLQRVQTAKDKLTNSFKDLQQIPVINRESSEKSIQKVTEDLKLIDIIKQNMIKQMENNIDSDKLKKLRNMKHQIQLYFNNVEDELLKINEEASVGQ</sequence>
<dbReference type="AlphaFoldDB" id="A0A8S1VIM0"/>